<accession>A0A2K3NYP9</accession>
<gene>
    <name evidence="2" type="ORF">L195_g004671</name>
</gene>
<reference evidence="2 3" key="2">
    <citation type="journal article" date="2017" name="Front. Plant Sci.">
        <title>Gene Classification and Mining of Molecular Markers Useful in Red Clover (Trifolium pratense) Breeding.</title>
        <authorList>
            <person name="Istvanek J."/>
            <person name="Dluhosova J."/>
            <person name="Dluhos P."/>
            <person name="Patkova L."/>
            <person name="Nedelnik J."/>
            <person name="Repkova J."/>
        </authorList>
    </citation>
    <scope>NUCLEOTIDE SEQUENCE [LARGE SCALE GENOMIC DNA]</scope>
    <source>
        <strain evidence="3">cv. Tatra</strain>
        <tissue evidence="2">Young leaves</tissue>
    </source>
</reference>
<name>A0A2K3NYP9_TRIPR</name>
<protein>
    <submittedName>
        <fullName evidence="2">Uncharacterized protein</fullName>
    </submittedName>
</protein>
<sequence length="76" mass="7646">GTVIPSKNLHAGPATERPPVTTAATALPSQSNLLLSSVSLKQVVSRHRRLIVAAKVGHGPADTAAEQAAAANVGCL</sequence>
<organism evidence="2 3">
    <name type="scientific">Trifolium pratense</name>
    <name type="common">Red clover</name>
    <dbReference type="NCBI Taxonomy" id="57577"/>
    <lineage>
        <taxon>Eukaryota</taxon>
        <taxon>Viridiplantae</taxon>
        <taxon>Streptophyta</taxon>
        <taxon>Embryophyta</taxon>
        <taxon>Tracheophyta</taxon>
        <taxon>Spermatophyta</taxon>
        <taxon>Magnoliopsida</taxon>
        <taxon>eudicotyledons</taxon>
        <taxon>Gunneridae</taxon>
        <taxon>Pentapetalae</taxon>
        <taxon>rosids</taxon>
        <taxon>fabids</taxon>
        <taxon>Fabales</taxon>
        <taxon>Fabaceae</taxon>
        <taxon>Papilionoideae</taxon>
        <taxon>50 kb inversion clade</taxon>
        <taxon>NPAAA clade</taxon>
        <taxon>Hologalegina</taxon>
        <taxon>IRL clade</taxon>
        <taxon>Trifolieae</taxon>
        <taxon>Trifolium</taxon>
    </lineage>
</organism>
<evidence type="ECO:0000313" key="2">
    <source>
        <dbReference type="EMBL" id="PNY08158.1"/>
    </source>
</evidence>
<dbReference type="Proteomes" id="UP000236291">
    <property type="component" value="Unassembled WGS sequence"/>
</dbReference>
<comment type="caution">
    <text evidence="2">The sequence shown here is derived from an EMBL/GenBank/DDBJ whole genome shotgun (WGS) entry which is preliminary data.</text>
</comment>
<dbReference type="EMBL" id="ASHM01002330">
    <property type="protein sequence ID" value="PNY08158.1"/>
    <property type="molecule type" value="Genomic_DNA"/>
</dbReference>
<evidence type="ECO:0000256" key="1">
    <source>
        <dbReference type="SAM" id="MobiDB-lite"/>
    </source>
</evidence>
<proteinExistence type="predicted"/>
<feature type="region of interest" description="Disordered" evidence="1">
    <location>
        <begin position="1"/>
        <end position="20"/>
    </location>
</feature>
<dbReference type="AlphaFoldDB" id="A0A2K3NYP9"/>
<feature type="non-terminal residue" evidence="2">
    <location>
        <position position="1"/>
    </location>
</feature>
<evidence type="ECO:0000313" key="3">
    <source>
        <dbReference type="Proteomes" id="UP000236291"/>
    </source>
</evidence>
<reference evidence="2 3" key="1">
    <citation type="journal article" date="2014" name="Am. J. Bot.">
        <title>Genome assembly and annotation for red clover (Trifolium pratense; Fabaceae).</title>
        <authorList>
            <person name="Istvanek J."/>
            <person name="Jaros M."/>
            <person name="Krenek A."/>
            <person name="Repkova J."/>
        </authorList>
    </citation>
    <scope>NUCLEOTIDE SEQUENCE [LARGE SCALE GENOMIC DNA]</scope>
    <source>
        <strain evidence="3">cv. Tatra</strain>
        <tissue evidence="2">Young leaves</tissue>
    </source>
</reference>